<sequence>MQFVNSKFAYEYEGVDIVHGLKGILTAIYMGRSVWAQEFKALALKQVSDAATNQFPTHEDHEAGMPLIPSECQANDQWIAIGTSTCGCDCRVQRDMVKGK</sequence>
<evidence type="ECO:0000313" key="2">
    <source>
        <dbReference type="Proteomes" id="UP000886653"/>
    </source>
</evidence>
<gene>
    <name evidence="1" type="ORF">CROQUDRAFT_129422</name>
</gene>
<dbReference type="Proteomes" id="UP000886653">
    <property type="component" value="Unassembled WGS sequence"/>
</dbReference>
<proteinExistence type="predicted"/>
<dbReference type="EMBL" id="MU167208">
    <property type="protein sequence ID" value="KAG0152422.1"/>
    <property type="molecule type" value="Genomic_DNA"/>
</dbReference>
<comment type="caution">
    <text evidence="1">The sequence shown here is derived from an EMBL/GenBank/DDBJ whole genome shotgun (WGS) entry which is preliminary data.</text>
</comment>
<dbReference type="AlphaFoldDB" id="A0A9P6THE5"/>
<organism evidence="1 2">
    <name type="scientific">Cronartium quercuum f. sp. fusiforme G11</name>
    <dbReference type="NCBI Taxonomy" id="708437"/>
    <lineage>
        <taxon>Eukaryota</taxon>
        <taxon>Fungi</taxon>
        <taxon>Dikarya</taxon>
        <taxon>Basidiomycota</taxon>
        <taxon>Pucciniomycotina</taxon>
        <taxon>Pucciniomycetes</taxon>
        <taxon>Pucciniales</taxon>
        <taxon>Coleosporiaceae</taxon>
        <taxon>Cronartium</taxon>
    </lineage>
</organism>
<keyword evidence="2" id="KW-1185">Reference proteome</keyword>
<accession>A0A9P6THE5</accession>
<name>A0A9P6THE5_9BASI</name>
<evidence type="ECO:0000313" key="1">
    <source>
        <dbReference type="EMBL" id="KAG0152422.1"/>
    </source>
</evidence>
<protein>
    <submittedName>
        <fullName evidence="1">Uncharacterized protein</fullName>
    </submittedName>
</protein>
<reference evidence="1" key="1">
    <citation type="submission" date="2013-11" db="EMBL/GenBank/DDBJ databases">
        <title>Genome sequence of the fusiform rust pathogen reveals effectors for host alternation and coevolution with pine.</title>
        <authorList>
            <consortium name="DOE Joint Genome Institute"/>
            <person name="Smith K."/>
            <person name="Pendleton A."/>
            <person name="Kubisiak T."/>
            <person name="Anderson C."/>
            <person name="Salamov A."/>
            <person name="Aerts A."/>
            <person name="Riley R."/>
            <person name="Clum A."/>
            <person name="Lindquist E."/>
            <person name="Ence D."/>
            <person name="Campbell M."/>
            <person name="Kronenberg Z."/>
            <person name="Feau N."/>
            <person name="Dhillon B."/>
            <person name="Hamelin R."/>
            <person name="Burleigh J."/>
            <person name="Smith J."/>
            <person name="Yandell M."/>
            <person name="Nelson C."/>
            <person name="Grigoriev I."/>
            <person name="Davis J."/>
        </authorList>
    </citation>
    <scope>NUCLEOTIDE SEQUENCE</scope>
    <source>
        <strain evidence="1">G11</strain>
    </source>
</reference>